<dbReference type="Proteomes" id="UP000662074">
    <property type="component" value="Unassembled WGS sequence"/>
</dbReference>
<organism evidence="1 2">
    <name type="scientific">Mucilaginibacter galii</name>
    <dbReference type="NCBI Taxonomy" id="2005073"/>
    <lineage>
        <taxon>Bacteria</taxon>
        <taxon>Pseudomonadati</taxon>
        <taxon>Bacteroidota</taxon>
        <taxon>Sphingobacteriia</taxon>
        <taxon>Sphingobacteriales</taxon>
        <taxon>Sphingobacteriaceae</taxon>
        <taxon>Mucilaginibacter</taxon>
    </lineage>
</organism>
<accession>A0A917N011</accession>
<evidence type="ECO:0000313" key="1">
    <source>
        <dbReference type="EMBL" id="GGI48874.1"/>
    </source>
</evidence>
<gene>
    <name evidence="1" type="ORF">GCM10011425_00860</name>
</gene>
<evidence type="ECO:0000313" key="2">
    <source>
        <dbReference type="Proteomes" id="UP000662074"/>
    </source>
</evidence>
<dbReference type="AlphaFoldDB" id="A0A917N011"/>
<sequence>MSQINRGIACNYQLNTLDPMKKCFFILTIAVLTMVKTVNAQTGTESLKVFWPDEYKWKIASNQKNQTARMIELIPGNETLNNWSMIGTMMSMKGIINSDMTNVMKALFDKTKARSPKARLIMVEKGGTAKNPWIMFKIESPYFTNSKVPESQYYYVIQGNQNLFTNFVAVKQASLGPLFVEKWAKIFKKSQLMYN</sequence>
<reference evidence="1" key="2">
    <citation type="submission" date="2020-09" db="EMBL/GenBank/DDBJ databases">
        <authorList>
            <person name="Sun Q."/>
            <person name="Sedlacek I."/>
        </authorList>
    </citation>
    <scope>NUCLEOTIDE SEQUENCE</scope>
    <source>
        <strain evidence="1">CCM 8711</strain>
    </source>
</reference>
<protein>
    <submittedName>
        <fullName evidence="1">Uncharacterized protein</fullName>
    </submittedName>
</protein>
<reference evidence="1" key="1">
    <citation type="journal article" date="2014" name="Int. J. Syst. Evol. Microbiol.">
        <title>Complete genome sequence of Corynebacterium casei LMG S-19264T (=DSM 44701T), isolated from a smear-ripened cheese.</title>
        <authorList>
            <consortium name="US DOE Joint Genome Institute (JGI-PGF)"/>
            <person name="Walter F."/>
            <person name="Albersmeier A."/>
            <person name="Kalinowski J."/>
            <person name="Ruckert C."/>
        </authorList>
    </citation>
    <scope>NUCLEOTIDE SEQUENCE</scope>
    <source>
        <strain evidence="1">CCM 8711</strain>
    </source>
</reference>
<proteinExistence type="predicted"/>
<name>A0A917N011_9SPHI</name>
<comment type="caution">
    <text evidence="1">The sequence shown here is derived from an EMBL/GenBank/DDBJ whole genome shotgun (WGS) entry which is preliminary data.</text>
</comment>
<dbReference type="EMBL" id="BMDO01000001">
    <property type="protein sequence ID" value="GGI48874.1"/>
    <property type="molecule type" value="Genomic_DNA"/>
</dbReference>
<dbReference type="RefSeq" id="WP_188412778.1">
    <property type="nucleotide sequence ID" value="NZ_CBCSDW010000001.1"/>
</dbReference>
<keyword evidence="2" id="KW-1185">Reference proteome</keyword>